<name>A0A9W6GM91_9FUSO</name>
<reference evidence="1" key="1">
    <citation type="submission" date="2022-12" db="EMBL/GenBank/DDBJ databases">
        <title>Reference genome sequencing for broad-spectrum identification of bacterial and archaeal isolates by mass spectrometry.</title>
        <authorList>
            <person name="Sekiguchi Y."/>
            <person name="Tourlousse D.M."/>
        </authorList>
    </citation>
    <scope>NUCLEOTIDE SEQUENCE</scope>
    <source>
        <strain evidence="1">10succ1</strain>
    </source>
</reference>
<dbReference type="AlphaFoldDB" id="A0A9W6GM91"/>
<sequence>MGWCREYVGVIDEVYGQIDSLANTRGHIARIPTILYKVLLKVTSPEIECLEVDEVVEMDQDELIKMIREAHGIVHREEKVKS</sequence>
<accession>A0A9W6GM91</accession>
<proteinExistence type="predicted"/>
<dbReference type="EMBL" id="BSDY01000007">
    <property type="protein sequence ID" value="GLI56301.1"/>
    <property type="molecule type" value="Genomic_DNA"/>
</dbReference>
<comment type="caution">
    <text evidence="1">The sequence shown here is derived from an EMBL/GenBank/DDBJ whole genome shotgun (WGS) entry which is preliminary data.</text>
</comment>
<dbReference type="Proteomes" id="UP001144471">
    <property type="component" value="Unassembled WGS sequence"/>
</dbReference>
<gene>
    <name evidence="1" type="ORF">PM10SUCC1_18150</name>
</gene>
<organism evidence="1 2">
    <name type="scientific">Propionigenium maris DSM 9537</name>
    <dbReference type="NCBI Taxonomy" id="1123000"/>
    <lineage>
        <taxon>Bacteria</taxon>
        <taxon>Fusobacteriati</taxon>
        <taxon>Fusobacteriota</taxon>
        <taxon>Fusobacteriia</taxon>
        <taxon>Fusobacteriales</taxon>
        <taxon>Fusobacteriaceae</taxon>
        <taxon>Propionigenium</taxon>
    </lineage>
</organism>
<protein>
    <submittedName>
        <fullName evidence="1">Uncharacterized protein</fullName>
    </submittedName>
</protein>
<evidence type="ECO:0000313" key="1">
    <source>
        <dbReference type="EMBL" id="GLI56301.1"/>
    </source>
</evidence>
<evidence type="ECO:0000313" key="2">
    <source>
        <dbReference type="Proteomes" id="UP001144471"/>
    </source>
</evidence>
<keyword evidence="2" id="KW-1185">Reference proteome</keyword>
<dbReference type="RefSeq" id="WP_281835364.1">
    <property type="nucleotide sequence ID" value="NZ_BSDY01000007.1"/>
</dbReference>